<evidence type="ECO:0000259" key="2">
    <source>
        <dbReference type="Pfam" id="PF23021"/>
    </source>
</evidence>
<evidence type="ECO:0000313" key="5">
    <source>
        <dbReference type="Proteomes" id="UP001165063"/>
    </source>
</evidence>
<feature type="transmembrane region" description="Helical" evidence="1">
    <location>
        <begin position="222"/>
        <end position="240"/>
    </location>
</feature>
<name>A0A9W6WI15_AMBMO</name>
<dbReference type="InterPro" id="IPR053912">
    <property type="entry name" value="PGAP2IP_TM_1nd"/>
</dbReference>
<gene>
    <name evidence="4" type="ORF">Amon01_000945600</name>
</gene>
<comment type="caution">
    <text evidence="4">The sequence shown here is derived from an EMBL/GenBank/DDBJ whole genome shotgun (WGS) entry which is preliminary data.</text>
</comment>
<evidence type="ECO:0000256" key="1">
    <source>
        <dbReference type="SAM" id="Phobius"/>
    </source>
</evidence>
<feature type="transmembrane region" description="Helical" evidence="1">
    <location>
        <begin position="107"/>
        <end position="128"/>
    </location>
</feature>
<feature type="transmembrane region" description="Helical" evidence="1">
    <location>
        <begin position="172"/>
        <end position="189"/>
    </location>
</feature>
<evidence type="ECO:0000259" key="3">
    <source>
        <dbReference type="Pfam" id="PF23022"/>
    </source>
</evidence>
<keyword evidence="1" id="KW-1133">Transmembrane helix</keyword>
<reference evidence="4" key="1">
    <citation type="submission" date="2023-04" db="EMBL/GenBank/DDBJ databases">
        <title>Ambrosiozyma monospora NBRC 1965.</title>
        <authorList>
            <person name="Ichikawa N."/>
            <person name="Sato H."/>
            <person name="Tonouchi N."/>
        </authorList>
    </citation>
    <scope>NUCLEOTIDE SEQUENCE</scope>
    <source>
        <strain evidence="4">NBRC 1965</strain>
    </source>
</reference>
<dbReference type="OrthoDB" id="68581at2759"/>
<dbReference type="Proteomes" id="UP001165063">
    <property type="component" value="Unassembled WGS sequence"/>
</dbReference>
<feature type="transmembrane region" description="Helical" evidence="1">
    <location>
        <begin position="54"/>
        <end position="72"/>
    </location>
</feature>
<sequence>MSFSKESKLLPRLNEINSSYFHLTVNVINAFIFWSVYSSLFLCIWYFPLWYMGISGYEVCAASLMGPFLLIFPYSKALFTKYPQITRVLTCAFGVGAYLVPDPEQRLITISVGVIFGTISLALEIWNIGKLNDPVIIKSYATSYTLGLILSSISKFAFWTNNPIWPIMNKETGGWNGTGLIIGLIAALLTKIPVKKDVTGKEDDDRDDEKSTTTTNEKAPSLLLTAMGFGSLMYSSSALLTDSSTMILWTWEGYPVRGPIPVPHGAIVLITMCLAAYIGFLRSDLFIGFTFAGVLGSVIFF</sequence>
<evidence type="ECO:0000313" key="4">
    <source>
        <dbReference type="EMBL" id="GME74265.1"/>
    </source>
</evidence>
<keyword evidence="1" id="KW-0472">Membrane</keyword>
<proteinExistence type="predicted"/>
<dbReference type="InterPro" id="IPR053911">
    <property type="entry name" value="PGAP2IP_TM_2nd"/>
</dbReference>
<dbReference type="Pfam" id="PF23022">
    <property type="entry name" value="6TM_1st_PGAP2IP"/>
    <property type="match status" value="1"/>
</dbReference>
<feature type="transmembrane region" description="Helical" evidence="1">
    <location>
        <begin position="20"/>
        <end position="48"/>
    </location>
</feature>
<dbReference type="Pfam" id="PF23021">
    <property type="entry name" value="6TM_2nd_PGAP2IP"/>
    <property type="match status" value="1"/>
</dbReference>
<feature type="domain" description="PGAP2IP second transmembrane" evidence="2">
    <location>
        <begin position="220"/>
        <end position="295"/>
    </location>
</feature>
<keyword evidence="1" id="KW-0812">Transmembrane</keyword>
<organism evidence="4 5">
    <name type="scientific">Ambrosiozyma monospora</name>
    <name type="common">Yeast</name>
    <name type="synonym">Endomycopsis monosporus</name>
    <dbReference type="NCBI Taxonomy" id="43982"/>
    <lineage>
        <taxon>Eukaryota</taxon>
        <taxon>Fungi</taxon>
        <taxon>Dikarya</taxon>
        <taxon>Ascomycota</taxon>
        <taxon>Saccharomycotina</taxon>
        <taxon>Pichiomycetes</taxon>
        <taxon>Pichiales</taxon>
        <taxon>Pichiaceae</taxon>
        <taxon>Ambrosiozyma</taxon>
    </lineage>
</organism>
<feature type="transmembrane region" description="Helical" evidence="1">
    <location>
        <begin position="285"/>
        <end position="300"/>
    </location>
</feature>
<protein>
    <submittedName>
        <fullName evidence="4">Unnamed protein product</fullName>
    </submittedName>
</protein>
<keyword evidence="5" id="KW-1185">Reference proteome</keyword>
<feature type="transmembrane region" description="Helical" evidence="1">
    <location>
        <begin position="260"/>
        <end position="278"/>
    </location>
</feature>
<feature type="domain" description="PGAP2IP first transmembrane" evidence="3">
    <location>
        <begin position="31"/>
        <end position="188"/>
    </location>
</feature>
<dbReference type="AlphaFoldDB" id="A0A9W6WI15"/>
<feature type="transmembrane region" description="Helical" evidence="1">
    <location>
        <begin position="140"/>
        <end position="160"/>
    </location>
</feature>
<dbReference type="EMBL" id="BSXU01011198">
    <property type="protein sequence ID" value="GME74265.1"/>
    <property type="molecule type" value="Genomic_DNA"/>
</dbReference>
<accession>A0A9W6WI15</accession>